<gene>
    <name evidence="3" type="ORF">CE91St55_67810</name>
    <name evidence="4" type="ORF">DXD79_31225</name>
</gene>
<dbReference type="CDD" id="cd05826">
    <property type="entry name" value="Sortase_B"/>
    <property type="match status" value="1"/>
</dbReference>
<reference evidence="4 5" key="1">
    <citation type="submission" date="2018-08" db="EMBL/GenBank/DDBJ databases">
        <title>A genome reference for cultivated species of the human gut microbiota.</title>
        <authorList>
            <person name="Zou Y."/>
            <person name="Xue W."/>
            <person name="Luo G."/>
        </authorList>
    </citation>
    <scope>NUCLEOTIDE SEQUENCE [LARGE SCALE GENOMIC DNA]</scope>
    <source>
        <strain evidence="4 5">TM09-12</strain>
    </source>
</reference>
<evidence type="ECO:0000313" key="3">
    <source>
        <dbReference type="EMBL" id="GKH04800.1"/>
    </source>
</evidence>
<feature type="active site" description="Acyl-thioester intermediate" evidence="2">
    <location>
        <position position="228"/>
    </location>
</feature>
<name>A0A174M3G4_9FIRM</name>
<dbReference type="Gene3D" id="2.40.260.10">
    <property type="entry name" value="Sortase"/>
    <property type="match status" value="1"/>
</dbReference>
<dbReference type="Proteomes" id="UP000263014">
    <property type="component" value="Unassembled WGS sequence"/>
</dbReference>
<reference evidence="3" key="2">
    <citation type="submission" date="2022-01" db="EMBL/GenBank/DDBJ databases">
        <title>Novel bile acid biosynthetic pathways are enriched in the microbiome of centenarians.</title>
        <authorList>
            <person name="Sato Y."/>
            <person name="Atarashi K."/>
            <person name="Plichta R.D."/>
            <person name="Arai Y."/>
            <person name="Sasajima S."/>
            <person name="Kearney M.S."/>
            <person name="Suda W."/>
            <person name="Takeshita K."/>
            <person name="Sasaki T."/>
            <person name="Okamoto S."/>
            <person name="Skelly N.A."/>
            <person name="Okamura Y."/>
            <person name="Vlamakis H."/>
            <person name="Li Y."/>
            <person name="Tanoue T."/>
            <person name="Takei H."/>
            <person name="Nittono H."/>
            <person name="Narushima S."/>
            <person name="Irie J."/>
            <person name="Itoh H."/>
            <person name="Moriya K."/>
            <person name="Sugiura Y."/>
            <person name="Suematsu M."/>
            <person name="Moritoki N."/>
            <person name="Shibata S."/>
            <person name="Littman R.D."/>
            <person name="Fischbach A.M."/>
            <person name="Uwamino Y."/>
            <person name="Inoue T."/>
            <person name="Honda A."/>
            <person name="Hattori M."/>
            <person name="Murai T."/>
            <person name="Xavier J.R."/>
            <person name="Hirose N."/>
            <person name="Honda K."/>
        </authorList>
    </citation>
    <scope>NUCLEOTIDE SEQUENCE</scope>
    <source>
        <strain evidence="3">CE91-St55</strain>
    </source>
</reference>
<evidence type="ECO:0000313" key="6">
    <source>
        <dbReference type="Proteomes" id="UP001055091"/>
    </source>
</evidence>
<dbReference type="SUPFAM" id="SSF63817">
    <property type="entry name" value="Sortase"/>
    <property type="match status" value="1"/>
</dbReference>
<dbReference type="GO" id="GO:0016787">
    <property type="term" value="F:hydrolase activity"/>
    <property type="evidence" value="ECO:0007669"/>
    <property type="project" value="UniProtKB-KW"/>
</dbReference>
<comment type="caution">
    <text evidence="3">The sequence shown here is derived from an EMBL/GenBank/DDBJ whole genome shotgun (WGS) entry which is preliminary data.</text>
</comment>
<dbReference type="AlphaFoldDB" id="A0A174M3G4"/>
<keyword evidence="1" id="KW-0378">Hydrolase</keyword>
<dbReference type="Proteomes" id="UP001055091">
    <property type="component" value="Unassembled WGS sequence"/>
</dbReference>
<protein>
    <submittedName>
        <fullName evidence="4">Class B sortase</fullName>
    </submittedName>
    <submittedName>
        <fullName evidence="3">SrtB family sortase</fullName>
    </submittedName>
</protein>
<dbReference type="EMBL" id="BQNJ01000003">
    <property type="protein sequence ID" value="GKH04800.1"/>
    <property type="molecule type" value="Genomic_DNA"/>
</dbReference>
<evidence type="ECO:0000313" key="4">
    <source>
        <dbReference type="EMBL" id="RGI95769.1"/>
    </source>
</evidence>
<dbReference type="RefSeq" id="WP_055649205.1">
    <property type="nucleotide sequence ID" value="NZ_BQNJ01000003.1"/>
</dbReference>
<dbReference type="Pfam" id="PF04203">
    <property type="entry name" value="Sortase"/>
    <property type="match status" value="1"/>
</dbReference>
<feature type="active site" description="Proton donor/acceptor" evidence="2">
    <location>
        <position position="135"/>
    </location>
</feature>
<evidence type="ECO:0000256" key="1">
    <source>
        <dbReference type="ARBA" id="ARBA00022801"/>
    </source>
</evidence>
<evidence type="ECO:0000256" key="2">
    <source>
        <dbReference type="PIRSR" id="PIRSR605754-1"/>
    </source>
</evidence>
<evidence type="ECO:0000313" key="5">
    <source>
        <dbReference type="Proteomes" id="UP000263014"/>
    </source>
</evidence>
<dbReference type="InterPro" id="IPR023365">
    <property type="entry name" value="Sortase_dom-sf"/>
</dbReference>
<dbReference type="InterPro" id="IPR005754">
    <property type="entry name" value="Sortase"/>
</dbReference>
<dbReference type="EMBL" id="QSON01000028">
    <property type="protein sequence ID" value="RGI95769.1"/>
    <property type="molecule type" value="Genomic_DNA"/>
</dbReference>
<proteinExistence type="predicted"/>
<sequence>MRNKIFAIVLMCCAVGFLYSGYGLVTAWNTYTSAALCYETIQDQKKLEDLVSIEAKTGDVQPEDNLTHTMKQINADYIGWITIGDTKIDYPIVHSNPKKNYLDHDFYGNRSVYGTLFIRHGQKLFENRNTVIYGHNMKDGGMFATLKRYLEKSWFDEHPDVQIRYDGQAVNCKVFSVQIISENNDYPYADRFNDVEYSTFLNEMVQLSRIVPGELPDPEYPIITLSTCYGQKRLIVMAQSKEERENGIKTITDR</sequence>
<organism evidence="3 6">
    <name type="scientific">Hungatella hathewayi</name>
    <dbReference type="NCBI Taxonomy" id="154046"/>
    <lineage>
        <taxon>Bacteria</taxon>
        <taxon>Bacillati</taxon>
        <taxon>Bacillota</taxon>
        <taxon>Clostridia</taxon>
        <taxon>Lachnospirales</taxon>
        <taxon>Lachnospiraceae</taxon>
        <taxon>Hungatella</taxon>
    </lineage>
</organism>
<accession>A0A174M3G4</accession>
<dbReference type="InterPro" id="IPR009835">
    <property type="entry name" value="SrtB"/>
</dbReference>